<dbReference type="CDD" id="cd00085">
    <property type="entry name" value="HNHc"/>
    <property type="match status" value="1"/>
</dbReference>
<organism evidence="2 3">
    <name type="scientific">Candidatus Woesebacteria bacterium GW2011_GWB1_39_12</name>
    <dbReference type="NCBI Taxonomy" id="1618574"/>
    <lineage>
        <taxon>Bacteria</taxon>
        <taxon>Candidatus Woeseibacteriota</taxon>
    </lineage>
</organism>
<dbReference type="GO" id="GO:0008270">
    <property type="term" value="F:zinc ion binding"/>
    <property type="evidence" value="ECO:0007669"/>
    <property type="project" value="InterPro"/>
</dbReference>
<proteinExistence type="predicted"/>
<comment type="caution">
    <text evidence="2">The sequence shown here is derived from an EMBL/GenBank/DDBJ whole genome shotgun (WGS) entry which is preliminary data.</text>
</comment>
<evidence type="ECO:0000313" key="2">
    <source>
        <dbReference type="EMBL" id="KKR00224.1"/>
    </source>
</evidence>
<evidence type="ECO:0000313" key="3">
    <source>
        <dbReference type="Proteomes" id="UP000033881"/>
    </source>
</evidence>
<feature type="domain" description="HNH nuclease" evidence="1">
    <location>
        <begin position="101"/>
        <end position="153"/>
    </location>
</feature>
<dbReference type="InterPro" id="IPR003615">
    <property type="entry name" value="HNH_nuc"/>
</dbReference>
<dbReference type="Pfam" id="PF01844">
    <property type="entry name" value="HNH"/>
    <property type="match status" value="1"/>
</dbReference>
<sequence>MNTRRKNKVWSIGKEEFAKLVAEAYCIADIIFEIGFDNYSTSHYKRVRERITEEHLTSDHLIRGGLAKNRIILPGICKKIPIEEILVENSSYNRTNLKKRLIKNGMLKEKCAKCGMNNEWQSEKLVLQIDHINGIWNDNRIDNLRLLCPNCHSQTKTFTSKNRGRGTKKITDRKYIFTGQQNSIIKPNNIRKKYCHNCGKEIVAAKTGMCAECYHVFARKVIRPSSEELLNLMKRHSLCAIGRIYGVSDNAVRKWAKSYGLIK</sequence>
<dbReference type="InterPro" id="IPR002711">
    <property type="entry name" value="HNH"/>
</dbReference>
<dbReference type="GO" id="GO:0003676">
    <property type="term" value="F:nucleic acid binding"/>
    <property type="evidence" value="ECO:0007669"/>
    <property type="project" value="InterPro"/>
</dbReference>
<gene>
    <name evidence="2" type="ORF">UT24_C0015G0032</name>
</gene>
<dbReference type="STRING" id="1618574.UT24_C0015G0032"/>
<dbReference type="Gene3D" id="1.10.30.50">
    <property type="match status" value="1"/>
</dbReference>
<protein>
    <recommendedName>
        <fullName evidence="1">HNH nuclease domain-containing protein</fullName>
    </recommendedName>
</protein>
<accession>A0A0G0M7X2</accession>
<name>A0A0G0M7X2_9BACT</name>
<dbReference type="SMART" id="SM00507">
    <property type="entry name" value="HNHc"/>
    <property type="match status" value="1"/>
</dbReference>
<dbReference type="Proteomes" id="UP000033881">
    <property type="component" value="Unassembled WGS sequence"/>
</dbReference>
<dbReference type="GO" id="GO:0004519">
    <property type="term" value="F:endonuclease activity"/>
    <property type="evidence" value="ECO:0007669"/>
    <property type="project" value="InterPro"/>
</dbReference>
<evidence type="ECO:0000259" key="1">
    <source>
        <dbReference type="SMART" id="SM00507"/>
    </source>
</evidence>
<dbReference type="EMBL" id="LBWB01000015">
    <property type="protein sequence ID" value="KKR00224.1"/>
    <property type="molecule type" value="Genomic_DNA"/>
</dbReference>
<dbReference type="PATRIC" id="fig|1618574.4.peg.1199"/>
<dbReference type="AlphaFoldDB" id="A0A0G0M7X2"/>
<reference evidence="2 3" key="1">
    <citation type="journal article" date="2015" name="Nature">
        <title>rRNA introns, odd ribosomes, and small enigmatic genomes across a large radiation of phyla.</title>
        <authorList>
            <person name="Brown C.T."/>
            <person name="Hug L.A."/>
            <person name="Thomas B.C."/>
            <person name="Sharon I."/>
            <person name="Castelle C.J."/>
            <person name="Singh A."/>
            <person name="Wilkins M.J."/>
            <person name="Williams K.H."/>
            <person name="Banfield J.F."/>
        </authorList>
    </citation>
    <scope>NUCLEOTIDE SEQUENCE [LARGE SCALE GENOMIC DNA]</scope>
</reference>